<dbReference type="EMBL" id="PVQB02001709">
    <property type="protein sequence ID" value="KAF4331539.1"/>
    <property type="molecule type" value="Genomic_DNA"/>
</dbReference>
<organism evidence="1 2">
    <name type="scientific">Fusarium beomiforme</name>
    <dbReference type="NCBI Taxonomy" id="44412"/>
    <lineage>
        <taxon>Eukaryota</taxon>
        <taxon>Fungi</taxon>
        <taxon>Dikarya</taxon>
        <taxon>Ascomycota</taxon>
        <taxon>Pezizomycotina</taxon>
        <taxon>Sordariomycetes</taxon>
        <taxon>Hypocreomycetidae</taxon>
        <taxon>Hypocreales</taxon>
        <taxon>Nectriaceae</taxon>
        <taxon>Fusarium</taxon>
        <taxon>Fusarium burgessii species complex</taxon>
    </lineage>
</organism>
<evidence type="ECO:0000313" key="1">
    <source>
        <dbReference type="EMBL" id="KAF4331539.1"/>
    </source>
</evidence>
<comment type="caution">
    <text evidence="1">The sequence shown here is derived from an EMBL/GenBank/DDBJ whole genome shotgun (WGS) entry which is preliminary data.</text>
</comment>
<dbReference type="AlphaFoldDB" id="A0A9P5A2N4"/>
<protein>
    <submittedName>
        <fullName evidence="1">Uncharacterized protein</fullName>
    </submittedName>
</protein>
<accession>A0A9P5A2N4</accession>
<evidence type="ECO:0000313" key="2">
    <source>
        <dbReference type="Proteomes" id="UP000730481"/>
    </source>
</evidence>
<dbReference type="Proteomes" id="UP000730481">
    <property type="component" value="Unassembled WGS sequence"/>
</dbReference>
<keyword evidence="2" id="KW-1185">Reference proteome</keyword>
<dbReference type="OrthoDB" id="4581301at2759"/>
<proteinExistence type="predicted"/>
<gene>
    <name evidence="1" type="ORF">FBEOM_14716</name>
</gene>
<name>A0A9P5A2N4_9HYPO</name>
<sequence length="450" mass="51875">MQRRAASTALALDTGKEKSRMFLRRETKWGETYYVINRWPEAPKLPDEREYFQINDLLLDLDDMFSKHVRLSSEEDEERALKKWSRDNKRESIQRKLHHMETSLAWSRMKAFEISSRPSNSWRLGSHDIFSAALRAPSPAPLIGSSKNQKGSANATAETKHNTLHLISSNNGISKQVLDDDSLLLRWFQSRTQLSWSGKYSGASRNHSVQLSEALKEQDRLTSVRRLVSQYLSFEPSEISFHQPRGHEQEQSTQDLSSELRKAFENLLKQGLPQEKHEILVFLGNLCQRLPARGDHLGGALCGLGLRLSAEIFKPAATKRYLQIGFKNGYWTDDDQGSIDILHCFETYRRHFNNVSRPNSLDLNGRQELLELLLGPNMEEKHFVLYLIKACLRESKQNIAFDAYRAFIILLGHLGTVELLEREQKTLSAMIQRLASRETLKDKKRRLELT</sequence>
<reference evidence="1" key="1">
    <citation type="journal article" date="2017" name="Mycologia">
        <title>Fusarium algeriense, sp. nov., a novel toxigenic crown rot pathogen of durum wheat from Algeria is nested in the Fusarium burgessii species complex.</title>
        <authorList>
            <person name="Laraba I."/>
            <person name="Keddad A."/>
            <person name="Boureghda H."/>
            <person name="Abdallah N."/>
            <person name="Vaughan M.M."/>
            <person name="Proctor R.H."/>
            <person name="Busman M."/>
            <person name="O'Donnell K."/>
        </authorList>
    </citation>
    <scope>NUCLEOTIDE SEQUENCE</scope>
    <source>
        <strain evidence="1">NRRL 25174</strain>
    </source>
</reference>
<reference evidence="1" key="2">
    <citation type="submission" date="2020-02" db="EMBL/GenBank/DDBJ databases">
        <title>Identification and distribution of gene clusters putatively required for synthesis of sphingolipid metabolism inhibitors in phylogenetically diverse species of the filamentous fungus Fusarium.</title>
        <authorList>
            <person name="Kim H.-S."/>
            <person name="Busman M."/>
            <person name="Brown D.W."/>
            <person name="Divon H."/>
            <person name="Uhlig S."/>
            <person name="Proctor R.H."/>
        </authorList>
    </citation>
    <scope>NUCLEOTIDE SEQUENCE</scope>
    <source>
        <strain evidence="1">NRRL 25174</strain>
    </source>
</reference>